<proteinExistence type="predicted"/>
<accession>A0A7C3LXM8</accession>
<organism evidence="1">
    <name type="scientific">Leptospirillum ferriphilum</name>
    <dbReference type="NCBI Taxonomy" id="178606"/>
    <lineage>
        <taxon>Bacteria</taxon>
        <taxon>Pseudomonadati</taxon>
        <taxon>Nitrospirota</taxon>
        <taxon>Nitrospiria</taxon>
        <taxon>Nitrospirales</taxon>
        <taxon>Nitrospiraceae</taxon>
        <taxon>Leptospirillum</taxon>
    </lineage>
</organism>
<dbReference type="EMBL" id="DTMM01000167">
    <property type="protein sequence ID" value="HFT93864.1"/>
    <property type="molecule type" value="Genomic_DNA"/>
</dbReference>
<gene>
    <name evidence="1" type="ORF">ENX03_08030</name>
</gene>
<dbReference type="AlphaFoldDB" id="A0A7C3LXM8"/>
<sequence>MTDQQRPFIIFPGERVRIRGRRVLAPILSMVLFLLDGCQSLAPLPSIPNQPAIVYSVSMMSADRSGEGELKIRKCTPRYMDADFRWKDRKSRELSLQTAWPPGFDHNRGRTLVPLSARYTQSESDGGTHSVPIKGFVLFHDLATCHFERAVFAATSDSSVIEPKLFILDVKGFGRQTPWAPRTILFIGYRTLLNESVSIAGPVPFMNRERTTEEPAIMFNGVMQKNRALRGVSPPDLRNRLVMDLWIHGKPFHLHGEGDGENGIFVVRSKNVRGLGVLLPRVPPPYHYPGKKYRFVIGGGLLVDGPVAMQGVIDFSNDTQEYSIKAQMNQAGSILDPFRYFGRYETGPATRFGLPGEVDMGMEFNHRPMKLILLPDPDNKTYWIGSVDQNIFGIMEPFN</sequence>
<name>A0A7C3LXM8_9BACT</name>
<protein>
    <submittedName>
        <fullName evidence="1">Uncharacterized protein</fullName>
    </submittedName>
</protein>
<reference evidence="1" key="1">
    <citation type="journal article" date="2020" name="mSystems">
        <title>Genome- and Community-Level Interaction Insights into Carbon Utilization and Element Cycling Functions of Hydrothermarchaeota in Hydrothermal Sediment.</title>
        <authorList>
            <person name="Zhou Z."/>
            <person name="Liu Y."/>
            <person name="Xu W."/>
            <person name="Pan J."/>
            <person name="Luo Z.H."/>
            <person name="Li M."/>
        </authorList>
    </citation>
    <scope>NUCLEOTIDE SEQUENCE [LARGE SCALE GENOMIC DNA]</scope>
    <source>
        <strain evidence="1">SpSt-902</strain>
    </source>
</reference>
<comment type="caution">
    <text evidence="1">The sequence shown here is derived from an EMBL/GenBank/DDBJ whole genome shotgun (WGS) entry which is preliminary data.</text>
</comment>
<evidence type="ECO:0000313" key="1">
    <source>
        <dbReference type="EMBL" id="HFT93864.1"/>
    </source>
</evidence>